<evidence type="ECO:0000313" key="5">
    <source>
        <dbReference type="EMBL" id="SMD16984.1"/>
    </source>
</evidence>
<dbReference type="SUPFAM" id="SSF46689">
    <property type="entry name" value="Homeodomain-like"/>
    <property type="match status" value="1"/>
</dbReference>
<evidence type="ECO:0000313" key="6">
    <source>
        <dbReference type="Proteomes" id="UP000192678"/>
    </source>
</evidence>
<dbReference type="OrthoDB" id="9787988at2"/>
<dbReference type="STRING" id="475255.SAMN04488101_12137"/>
<evidence type="ECO:0000256" key="1">
    <source>
        <dbReference type="ARBA" id="ARBA00023015"/>
    </source>
</evidence>
<keyword evidence="6" id="KW-1185">Reference proteome</keyword>
<dbReference type="Gene3D" id="1.10.10.60">
    <property type="entry name" value="Homeodomain-like"/>
    <property type="match status" value="2"/>
</dbReference>
<dbReference type="InterPro" id="IPR009057">
    <property type="entry name" value="Homeodomain-like_sf"/>
</dbReference>
<dbReference type="PANTHER" id="PTHR43280:SF34">
    <property type="entry name" value="ARAC-FAMILY TRANSCRIPTIONAL REGULATOR"/>
    <property type="match status" value="1"/>
</dbReference>
<reference evidence="5 6" key="1">
    <citation type="submission" date="2017-04" db="EMBL/GenBank/DDBJ databases">
        <authorList>
            <person name="Afonso C.L."/>
            <person name="Miller P.J."/>
            <person name="Scott M.A."/>
            <person name="Spackman E."/>
            <person name="Goraichik I."/>
            <person name="Dimitrov K.M."/>
            <person name="Suarez D.L."/>
            <person name="Swayne D.E."/>
        </authorList>
    </citation>
    <scope>NUCLEOTIDE SEQUENCE [LARGE SCALE GENOMIC DNA]</scope>
    <source>
        <strain evidence="5 6">DSM 19625</strain>
    </source>
</reference>
<protein>
    <submittedName>
        <fullName evidence="5">AraC-type DNA-binding protein</fullName>
    </submittedName>
</protein>
<proteinExistence type="predicted"/>
<keyword evidence="2 5" id="KW-0238">DNA-binding</keyword>
<evidence type="ECO:0000259" key="4">
    <source>
        <dbReference type="PROSITE" id="PS01124"/>
    </source>
</evidence>
<organism evidence="5 6">
    <name type="scientific">Pedobacter nyackensis</name>
    <dbReference type="NCBI Taxonomy" id="475255"/>
    <lineage>
        <taxon>Bacteria</taxon>
        <taxon>Pseudomonadati</taxon>
        <taxon>Bacteroidota</taxon>
        <taxon>Sphingobacteriia</taxon>
        <taxon>Sphingobacteriales</taxon>
        <taxon>Sphingobacteriaceae</taxon>
        <taxon>Pedobacter</taxon>
    </lineage>
</organism>
<dbReference type="InterPro" id="IPR018060">
    <property type="entry name" value="HTH_AraC"/>
</dbReference>
<dbReference type="PANTHER" id="PTHR43280">
    <property type="entry name" value="ARAC-FAMILY TRANSCRIPTIONAL REGULATOR"/>
    <property type="match status" value="1"/>
</dbReference>
<keyword evidence="1" id="KW-0805">Transcription regulation</keyword>
<dbReference type="SMART" id="SM00342">
    <property type="entry name" value="HTH_ARAC"/>
    <property type="match status" value="1"/>
</dbReference>
<dbReference type="PROSITE" id="PS01124">
    <property type="entry name" value="HTH_ARAC_FAMILY_2"/>
    <property type="match status" value="1"/>
</dbReference>
<dbReference type="InterPro" id="IPR014710">
    <property type="entry name" value="RmlC-like_jellyroll"/>
</dbReference>
<dbReference type="GO" id="GO:0043565">
    <property type="term" value="F:sequence-specific DNA binding"/>
    <property type="evidence" value="ECO:0007669"/>
    <property type="project" value="InterPro"/>
</dbReference>
<dbReference type="RefSeq" id="WP_084292176.1">
    <property type="nucleotide sequence ID" value="NZ_FWYB01000021.1"/>
</dbReference>
<dbReference type="Proteomes" id="UP000192678">
    <property type="component" value="Unassembled WGS sequence"/>
</dbReference>
<dbReference type="GO" id="GO:0003700">
    <property type="term" value="F:DNA-binding transcription factor activity"/>
    <property type="evidence" value="ECO:0007669"/>
    <property type="project" value="InterPro"/>
</dbReference>
<dbReference type="InterPro" id="IPR011051">
    <property type="entry name" value="RmlC_Cupin_sf"/>
</dbReference>
<feature type="domain" description="HTH araC/xylS-type" evidence="4">
    <location>
        <begin position="187"/>
        <end position="287"/>
    </location>
</feature>
<name>A0A1W2F517_9SPHI</name>
<gene>
    <name evidence="5" type="ORF">SAMN04488101_12137</name>
</gene>
<sequence>MKVFPFTLLVPNDKSVISEQIKLPHFYPYLHRHEEYQVTWVEEGEGMLIAGNNMLAFKPGDVFLIGGNVPHLFKSNPEYFIGNSGKVIKACSLYFNPEGIMSSVFDLPEMKCAKSFLQKNKNGIKIPKACTQQLADKLLAIHKSEGMELLFKFLELLDDFTTIKSAEPLCSANYSSNISETEGIRLSNIINYIMQNYKNVITLKDVSEIAFMTPQAFCRYFKKHTGRKFISFLNEVRINEACKNLILGKKSDCISLVAYSTGFNSITNFNRVFKSITGNSPKDYVNTYYRLSNSSHLF</sequence>
<dbReference type="Pfam" id="PF12833">
    <property type="entry name" value="HTH_18"/>
    <property type="match status" value="1"/>
</dbReference>
<dbReference type="AlphaFoldDB" id="A0A1W2F517"/>
<accession>A0A1W2F517</accession>
<keyword evidence="3" id="KW-0804">Transcription</keyword>
<evidence type="ECO:0000256" key="2">
    <source>
        <dbReference type="ARBA" id="ARBA00023125"/>
    </source>
</evidence>
<dbReference type="EMBL" id="FWYB01000021">
    <property type="protein sequence ID" value="SMD16984.1"/>
    <property type="molecule type" value="Genomic_DNA"/>
</dbReference>
<evidence type="ECO:0000256" key="3">
    <source>
        <dbReference type="ARBA" id="ARBA00023163"/>
    </source>
</evidence>
<dbReference type="SUPFAM" id="SSF51182">
    <property type="entry name" value="RmlC-like cupins"/>
    <property type="match status" value="1"/>
</dbReference>
<dbReference type="InterPro" id="IPR013096">
    <property type="entry name" value="Cupin_2"/>
</dbReference>
<dbReference type="Pfam" id="PF07883">
    <property type="entry name" value="Cupin_2"/>
    <property type="match status" value="1"/>
</dbReference>
<dbReference type="Gene3D" id="2.60.120.10">
    <property type="entry name" value="Jelly Rolls"/>
    <property type="match status" value="1"/>
</dbReference>